<sequence length="116" mass="12289">MSRAINIDAPQDDVQQACVKHGAGISSIETLPGGCTRLVLQSADAAVAIRKLYGNKVVTTTQVRTPLQLASRGVPMTQDIVGRSSGFAVQDDREKRPFATPGRSTGLGSTVRTPLR</sequence>
<accession>A0A5D9BX36</accession>
<reference evidence="2 3" key="1">
    <citation type="submission" date="2019-08" db="EMBL/GenBank/DDBJ databases">
        <authorList>
            <person name="Wang G."/>
            <person name="Xu Z."/>
        </authorList>
    </citation>
    <scope>NUCLEOTIDE SEQUENCE [LARGE SCALE GENOMIC DNA]</scope>
    <source>
        <strain evidence="2 3">ZX</strain>
    </source>
</reference>
<dbReference type="RefSeq" id="WP_149524113.1">
    <property type="nucleotide sequence ID" value="NZ_VTOU01000007.1"/>
</dbReference>
<dbReference type="Proteomes" id="UP000322077">
    <property type="component" value="Unassembled WGS sequence"/>
</dbReference>
<evidence type="ECO:0000313" key="2">
    <source>
        <dbReference type="EMBL" id="TZG24138.1"/>
    </source>
</evidence>
<evidence type="ECO:0000313" key="3">
    <source>
        <dbReference type="Proteomes" id="UP000322077"/>
    </source>
</evidence>
<evidence type="ECO:0000256" key="1">
    <source>
        <dbReference type="SAM" id="MobiDB-lite"/>
    </source>
</evidence>
<name>A0A5D9BX36_9SPHN</name>
<proteinExistence type="predicted"/>
<gene>
    <name evidence="2" type="ORF">FYJ91_20100</name>
</gene>
<feature type="region of interest" description="Disordered" evidence="1">
    <location>
        <begin position="82"/>
        <end position="116"/>
    </location>
</feature>
<comment type="caution">
    <text evidence="2">The sequence shown here is derived from an EMBL/GenBank/DDBJ whole genome shotgun (WGS) entry which is preliminary data.</text>
</comment>
<dbReference type="AlphaFoldDB" id="A0A5D9BX36"/>
<organism evidence="2 3">
    <name type="scientific">Sphingomonas montanisoli</name>
    <dbReference type="NCBI Taxonomy" id="2606412"/>
    <lineage>
        <taxon>Bacteria</taxon>
        <taxon>Pseudomonadati</taxon>
        <taxon>Pseudomonadota</taxon>
        <taxon>Alphaproteobacteria</taxon>
        <taxon>Sphingomonadales</taxon>
        <taxon>Sphingomonadaceae</taxon>
        <taxon>Sphingomonas</taxon>
    </lineage>
</organism>
<dbReference type="EMBL" id="VTOU01000007">
    <property type="protein sequence ID" value="TZG24138.1"/>
    <property type="molecule type" value="Genomic_DNA"/>
</dbReference>
<protein>
    <submittedName>
        <fullName evidence="2">Uncharacterized protein</fullName>
    </submittedName>
</protein>
<feature type="compositionally biased region" description="Polar residues" evidence="1">
    <location>
        <begin position="102"/>
        <end position="116"/>
    </location>
</feature>
<keyword evidence="3" id="KW-1185">Reference proteome</keyword>